<keyword evidence="16" id="KW-1133">Transmembrane helix</keyword>
<reference evidence="18" key="1">
    <citation type="submission" date="2020-10" db="EMBL/GenBank/DDBJ databases">
        <authorList>
            <person name="Gilroy R."/>
        </authorList>
    </citation>
    <scope>NUCLEOTIDE SEQUENCE</scope>
    <source>
        <strain evidence="18">CHK195-4489</strain>
    </source>
</reference>
<dbReference type="SMART" id="SM00936">
    <property type="entry name" value="PBP5_C"/>
    <property type="match status" value="1"/>
</dbReference>
<evidence type="ECO:0000256" key="12">
    <source>
        <dbReference type="ARBA" id="ARBA00034000"/>
    </source>
</evidence>
<keyword evidence="9" id="KW-0133">Cell shape</keyword>
<comment type="caution">
    <text evidence="18">The sequence shown here is derived from an EMBL/GenBank/DDBJ whole genome shotgun (WGS) entry which is preliminary data.</text>
</comment>
<dbReference type="Gene3D" id="2.60.410.10">
    <property type="entry name" value="D-Ala-D-Ala carboxypeptidase, C-terminal domain"/>
    <property type="match status" value="1"/>
</dbReference>
<evidence type="ECO:0000256" key="14">
    <source>
        <dbReference type="PIRSR" id="PIRSR618044-2"/>
    </source>
</evidence>
<keyword evidence="5 18" id="KW-0121">Carboxypeptidase</keyword>
<comment type="catalytic activity">
    <reaction evidence="12">
        <text>Preferential cleavage: (Ac)2-L-Lys-D-Ala-|-D-Ala. Also transpeptidation of peptidyl-alanyl moieties that are N-acyl substituents of D-alanine.</text>
        <dbReference type="EC" id="3.4.16.4"/>
    </reaction>
</comment>
<dbReference type="Gene3D" id="3.40.710.10">
    <property type="entry name" value="DD-peptidase/beta-lactamase superfamily"/>
    <property type="match status" value="1"/>
</dbReference>
<evidence type="ECO:0000256" key="10">
    <source>
        <dbReference type="ARBA" id="ARBA00022984"/>
    </source>
</evidence>
<dbReference type="Proteomes" id="UP000824089">
    <property type="component" value="Unassembled WGS sequence"/>
</dbReference>
<evidence type="ECO:0000256" key="1">
    <source>
        <dbReference type="ARBA" id="ARBA00003217"/>
    </source>
</evidence>
<evidence type="ECO:0000256" key="7">
    <source>
        <dbReference type="ARBA" id="ARBA00022729"/>
    </source>
</evidence>
<dbReference type="InterPro" id="IPR018044">
    <property type="entry name" value="Peptidase_S11"/>
</dbReference>
<dbReference type="GO" id="GO:0008360">
    <property type="term" value="P:regulation of cell shape"/>
    <property type="evidence" value="ECO:0007669"/>
    <property type="project" value="UniProtKB-KW"/>
</dbReference>
<gene>
    <name evidence="18" type="ORF">IAD50_08370</name>
</gene>
<comment type="function">
    <text evidence="1">Removes C-terminal D-alanyl residues from sugar-peptide cell wall precursors.</text>
</comment>
<keyword evidence="16" id="KW-0472">Membrane</keyword>
<evidence type="ECO:0000256" key="2">
    <source>
        <dbReference type="ARBA" id="ARBA00004752"/>
    </source>
</evidence>
<keyword evidence="10" id="KW-0573">Peptidoglycan synthesis</keyword>
<evidence type="ECO:0000256" key="4">
    <source>
        <dbReference type="ARBA" id="ARBA00012448"/>
    </source>
</evidence>
<dbReference type="GO" id="GO:0006508">
    <property type="term" value="P:proteolysis"/>
    <property type="evidence" value="ECO:0007669"/>
    <property type="project" value="UniProtKB-KW"/>
</dbReference>
<feature type="active site" description="Acyl-ester intermediate" evidence="13">
    <location>
        <position position="115"/>
    </location>
</feature>
<dbReference type="SUPFAM" id="SSF56601">
    <property type="entry name" value="beta-lactamase/transpeptidase-like"/>
    <property type="match status" value="1"/>
</dbReference>
<keyword evidence="8" id="KW-0378">Hydrolase</keyword>
<dbReference type="Pfam" id="PF00768">
    <property type="entry name" value="Peptidase_S11"/>
    <property type="match status" value="1"/>
</dbReference>
<dbReference type="SUPFAM" id="SSF69189">
    <property type="entry name" value="Penicillin-binding protein associated domain"/>
    <property type="match status" value="1"/>
</dbReference>
<keyword evidence="11" id="KW-0961">Cell wall biogenesis/degradation</keyword>
<comment type="pathway">
    <text evidence="2">Cell wall biogenesis; peptidoglycan biosynthesis.</text>
</comment>
<evidence type="ECO:0000256" key="9">
    <source>
        <dbReference type="ARBA" id="ARBA00022960"/>
    </source>
</evidence>
<comment type="similarity">
    <text evidence="3 15">Belongs to the peptidase S11 family.</text>
</comment>
<dbReference type="InterPro" id="IPR037167">
    <property type="entry name" value="Peptidase_S11_C_sf"/>
</dbReference>
<protein>
    <recommendedName>
        <fullName evidence="4">serine-type D-Ala-D-Ala carboxypeptidase</fullName>
        <ecNumber evidence="4">3.4.16.4</ecNumber>
    </recommendedName>
</protein>
<dbReference type="GO" id="GO:0071555">
    <property type="term" value="P:cell wall organization"/>
    <property type="evidence" value="ECO:0007669"/>
    <property type="project" value="UniProtKB-KW"/>
</dbReference>
<dbReference type="EC" id="3.4.16.4" evidence="4"/>
<evidence type="ECO:0000313" key="18">
    <source>
        <dbReference type="EMBL" id="HIU30293.1"/>
    </source>
</evidence>
<dbReference type="AlphaFoldDB" id="A0A9D1LBJ5"/>
<feature type="binding site" evidence="14">
    <location>
        <position position="272"/>
    </location>
    <ligand>
        <name>substrate</name>
    </ligand>
</feature>
<name>A0A9D1LBJ5_9CLOT</name>
<keyword evidence="16" id="KW-0812">Transmembrane</keyword>
<evidence type="ECO:0000256" key="5">
    <source>
        <dbReference type="ARBA" id="ARBA00022645"/>
    </source>
</evidence>
<dbReference type="InterPro" id="IPR001967">
    <property type="entry name" value="Peptidase_S11_N"/>
</dbReference>
<proteinExistence type="inferred from homology"/>
<feature type="transmembrane region" description="Helical" evidence="16">
    <location>
        <begin position="12"/>
        <end position="33"/>
    </location>
</feature>
<evidence type="ECO:0000256" key="15">
    <source>
        <dbReference type="RuleBase" id="RU004016"/>
    </source>
</evidence>
<evidence type="ECO:0000259" key="17">
    <source>
        <dbReference type="SMART" id="SM00936"/>
    </source>
</evidence>
<evidence type="ECO:0000256" key="3">
    <source>
        <dbReference type="ARBA" id="ARBA00007164"/>
    </source>
</evidence>
<evidence type="ECO:0000256" key="6">
    <source>
        <dbReference type="ARBA" id="ARBA00022670"/>
    </source>
</evidence>
<evidence type="ECO:0000256" key="11">
    <source>
        <dbReference type="ARBA" id="ARBA00023316"/>
    </source>
</evidence>
<dbReference type="GO" id="GO:0009252">
    <property type="term" value="P:peptidoglycan biosynthetic process"/>
    <property type="evidence" value="ECO:0007669"/>
    <property type="project" value="UniProtKB-KW"/>
</dbReference>
<dbReference type="Pfam" id="PF07943">
    <property type="entry name" value="PBP5_C"/>
    <property type="match status" value="1"/>
</dbReference>
<keyword evidence="6" id="KW-0645">Protease</keyword>
<dbReference type="PANTHER" id="PTHR21581">
    <property type="entry name" value="D-ALANYL-D-ALANINE CARBOXYPEPTIDASE"/>
    <property type="match status" value="1"/>
</dbReference>
<feature type="active site" description="Proton acceptor" evidence="13">
    <location>
        <position position="118"/>
    </location>
</feature>
<sequence length="441" mass="47841">MVLSKIPPRKKVKIAAYVLVIVIVLVYIVSAYITTVTGAKEKFTGDSTAVQTTEADVERRLENLIASNIGSNTGAGSITDSAPPELSASRSIVLDQSTDRVLFSKNAYSKAPMASTTKIMTFLVAVENCEDLYETVTVSRVAAYTEGSTMHLAEGETISLHDLLYGLLLNSGNDAAVAIAEHIGGSVEDFCIMMNDKASRLGASNTNFKSPHGLDMEGHYTTAYDLALIAKEAYKQPLFREIISTSTITLSGHYLKNTNPLLGKYEEVTGGKTGYTGGAGRCIVYFIDNGDIQAVAVLLGCPTSNDRVKDGVKLLQYITDEFETYTLIERGTLVDYFAVEKGRRLSVNAIVDSDVRVTLKKSERTEIRTSYTRSTEAELSEEGFPLLQAPVSYSDVLGVLWIKCGTTCTLSVDVTAEGSVLRKTYTDHLGDLINTLPYVFG</sequence>
<reference evidence="18" key="2">
    <citation type="journal article" date="2021" name="PeerJ">
        <title>Extensive microbial diversity within the chicken gut microbiome revealed by metagenomics and culture.</title>
        <authorList>
            <person name="Gilroy R."/>
            <person name="Ravi A."/>
            <person name="Getino M."/>
            <person name="Pursley I."/>
            <person name="Horton D.L."/>
            <person name="Alikhan N.F."/>
            <person name="Baker D."/>
            <person name="Gharbi K."/>
            <person name="Hall N."/>
            <person name="Watson M."/>
            <person name="Adriaenssens E.M."/>
            <person name="Foster-Nyarko E."/>
            <person name="Jarju S."/>
            <person name="Secka A."/>
            <person name="Antonio M."/>
            <person name="Oren A."/>
            <person name="Chaudhuri R.R."/>
            <person name="La Ragione R."/>
            <person name="Hildebrand F."/>
            <person name="Pallen M.J."/>
        </authorList>
    </citation>
    <scope>NUCLEOTIDE SEQUENCE</scope>
    <source>
        <strain evidence="18">CHK195-4489</strain>
    </source>
</reference>
<evidence type="ECO:0000256" key="16">
    <source>
        <dbReference type="SAM" id="Phobius"/>
    </source>
</evidence>
<dbReference type="PANTHER" id="PTHR21581:SF33">
    <property type="entry name" value="D-ALANYL-D-ALANINE CARBOXYPEPTIDASE DACB"/>
    <property type="match status" value="1"/>
</dbReference>
<dbReference type="EMBL" id="DVMM01000184">
    <property type="protein sequence ID" value="HIU30293.1"/>
    <property type="molecule type" value="Genomic_DNA"/>
</dbReference>
<evidence type="ECO:0000313" key="19">
    <source>
        <dbReference type="Proteomes" id="UP000824089"/>
    </source>
</evidence>
<evidence type="ECO:0000256" key="13">
    <source>
        <dbReference type="PIRSR" id="PIRSR618044-1"/>
    </source>
</evidence>
<keyword evidence="7" id="KW-0732">Signal</keyword>
<feature type="domain" description="Peptidase S11 D-Ala-D-Ala carboxypeptidase A C-terminal" evidence="17">
    <location>
        <begin position="322"/>
        <end position="422"/>
    </location>
</feature>
<evidence type="ECO:0000256" key="8">
    <source>
        <dbReference type="ARBA" id="ARBA00022801"/>
    </source>
</evidence>
<dbReference type="InterPro" id="IPR012338">
    <property type="entry name" value="Beta-lactam/transpept-like"/>
</dbReference>
<dbReference type="InterPro" id="IPR012907">
    <property type="entry name" value="Peptidase_S11_C"/>
</dbReference>
<dbReference type="GO" id="GO:0009002">
    <property type="term" value="F:serine-type D-Ala-D-Ala carboxypeptidase activity"/>
    <property type="evidence" value="ECO:0007669"/>
    <property type="project" value="UniProtKB-EC"/>
</dbReference>
<organism evidence="18 19">
    <name type="scientific">Candidatus Egerieisoma faecipullorum</name>
    <dbReference type="NCBI Taxonomy" id="2840963"/>
    <lineage>
        <taxon>Bacteria</taxon>
        <taxon>Bacillati</taxon>
        <taxon>Bacillota</taxon>
        <taxon>Clostridia</taxon>
        <taxon>Eubacteriales</taxon>
        <taxon>Clostridiaceae</taxon>
        <taxon>Clostridiaceae incertae sedis</taxon>
        <taxon>Candidatus Egerieisoma</taxon>
    </lineage>
</organism>
<feature type="active site" evidence="13">
    <location>
        <position position="171"/>
    </location>
</feature>
<accession>A0A9D1LBJ5</accession>
<dbReference type="InterPro" id="IPR015956">
    <property type="entry name" value="Peniciliin-bd_prot_C_sf"/>
</dbReference>
<dbReference type="PRINTS" id="PR00725">
    <property type="entry name" value="DADACBPTASE1"/>
</dbReference>